<sequence length="453" mass="49243">MQAGRRGRAYQEGLVSYYANMYQDKLCSAADAAKLVEDRKNLVLGMGTAMPPAIMAAVAERAKKGEFTRLPVYYMHASDAAVKTLLVPELMDVVKPHPLFMSAFDRGLAKKGYEVGKEYIHFVPCAFHQAGKLLTEEIGADCFVVQVSPMDRAGYFSLGTSPDYGATVVRNCKRLIVEVNRNMPRTFGECLLHVSEVDAVVEHTSPLMEAHSKDASVEDEKIAAFIAEQIPDGATLQMGIGGVPNSVMSFLANHKDLGLHSELFSPAMVDLIKKGVLNGKRKKLFPFKHVYTLALGDREMFDFMNDNPSIVGYPVAWVNNPAVIAKNNDMISVNGAIEVDLTGQIGSEFVAGHQFSGTGGQLDFVRGAYASKGGKSFIALHATAKSGTLSRIVPRLSGPVTDPRMDTHNVVTEFGIANLKGKSMQERAELLIGLAAPQFRDELVIEAKKLGLM</sequence>
<gene>
    <name evidence="5" type="ORF">SAMN05421508_10691</name>
</gene>
<organism evidence="5 6">
    <name type="scientific">Caenispirillum bisanense</name>
    <dbReference type="NCBI Taxonomy" id="414052"/>
    <lineage>
        <taxon>Bacteria</taxon>
        <taxon>Pseudomonadati</taxon>
        <taxon>Pseudomonadota</taxon>
        <taxon>Alphaproteobacteria</taxon>
        <taxon>Rhodospirillales</taxon>
        <taxon>Novispirillaceae</taxon>
        <taxon>Caenispirillum</taxon>
    </lineage>
</organism>
<comment type="similarity">
    <text evidence="1">Belongs to the acetyl-CoA hydrolase/transferase family.</text>
</comment>
<dbReference type="InterPro" id="IPR037171">
    <property type="entry name" value="NagB/RpiA_transferase-like"/>
</dbReference>
<protein>
    <submittedName>
        <fullName evidence="5">Itaconate CoA-transferase</fullName>
    </submittedName>
</protein>
<dbReference type="InterPro" id="IPR026888">
    <property type="entry name" value="AcetylCoA_hyd_C"/>
</dbReference>
<keyword evidence="6" id="KW-1185">Reference proteome</keyword>
<feature type="domain" description="Acetyl-CoA hydrolase/transferase N-terminal" evidence="3">
    <location>
        <begin position="21"/>
        <end position="204"/>
    </location>
</feature>
<dbReference type="Proteomes" id="UP000219621">
    <property type="component" value="Unassembled WGS sequence"/>
</dbReference>
<dbReference type="Pfam" id="PF02550">
    <property type="entry name" value="AcetylCoA_hydro"/>
    <property type="match status" value="1"/>
</dbReference>
<evidence type="ECO:0000313" key="5">
    <source>
        <dbReference type="EMBL" id="SOD96782.1"/>
    </source>
</evidence>
<evidence type="ECO:0000259" key="3">
    <source>
        <dbReference type="Pfam" id="PF02550"/>
    </source>
</evidence>
<dbReference type="EMBL" id="OCNJ01000006">
    <property type="protein sequence ID" value="SOD96782.1"/>
    <property type="molecule type" value="Genomic_DNA"/>
</dbReference>
<keyword evidence="2 5" id="KW-0808">Transferase</keyword>
<dbReference type="Gene3D" id="3.40.1080.20">
    <property type="entry name" value="Acetyl-CoA hydrolase/transferase C-terminal domain"/>
    <property type="match status" value="1"/>
</dbReference>
<dbReference type="GO" id="GO:0008775">
    <property type="term" value="F:acetate CoA-transferase activity"/>
    <property type="evidence" value="ECO:0007669"/>
    <property type="project" value="InterPro"/>
</dbReference>
<dbReference type="PANTHER" id="PTHR21432:SF20">
    <property type="entry name" value="ACETYL-COA HYDROLASE"/>
    <property type="match status" value="1"/>
</dbReference>
<dbReference type="InterPro" id="IPR046433">
    <property type="entry name" value="ActCoA_hydro"/>
</dbReference>
<name>A0A286GMR6_9PROT</name>
<dbReference type="SUPFAM" id="SSF100950">
    <property type="entry name" value="NagB/RpiA/CoA transferase-like"/>
    <property type="match status" value="2"/>
</dbReference>
<dbReference type="Gene3D" id="3.30.750.70">
    <property type="entry name" value="4-hydroxybutyrate coenzyme like domains"/>
    <property type="match status" value="1"/>
</dbReference>
<evidence type="ECO:0000256" key="1">
    <source>
        <dbReference type="ARBA" id="ARBA00009632"/>
    </source>
</evidence>
<dbReference type="AlphaFoldDB" id="A0A286GMR6"/>
<dbReference type="PANTHER" id="PTHR21432">
    <property type="entry name" value="ACETYL-COA HYDROLASE-RELATED"/>
    <property type="match status" value="1"/>
</dbReference>
<evidence type="ECO:0000256" key="2">
    <source>
        <dbReference type="ARBA" id="ARBA00022679"/>
    </source>
</evidence>
<dbReference type="InterPro" id="IPR003702">
    <property type="entry name" value="ActCoA_hydro_N"/>
</dbReference>
<reference evidence="5 6" key="1">
    <citation type="submission" date="2017-09" db="EMBL/GenBank/DDBJ databases">
        <authorList>
            <person name="Ehlers B."/>
            <person name="Leendertz F.H."/>
        </authorList>
    </citation>
    <scope>NUCLEOTIDE SEQUENCE [LARGE SCALE GENOMIC DNA]</scope>
    <source>
        <strain evidence="5 6">USBA 140</strain>
    </source>
</reference>
<feature type="domain" description="Acetyl-CoA hydrolase/transferase C-terminal" evidence="4">
    <location>
        <begin position="296"/>
        <end position="446"/>
    </location>
</feature>
<evidence type="ECO:0000259" key="4">
    <source>
        <dbReference type="Pfam" id="PF13336"/>
    </source>
</evidence>
<dbReference type="Pfam" id="PF13336">
    <property type="entry name" value="AcetylCoA_hyd_C"/>
    <property type="match status" value="1"/>
</dbReference>
<dbReference type="GO" id="GO:0006083">
    <property type="term" value="P:acetate metabolic process"/>
    <property type="evidence" value="ECO:0007669"/>
    <property type="project" value="InterPro"/>
</dbReference>
<dbReference type="Gene3D" id="3.40.1080.10">
    <property type="entry name" value="Glutaconate Coenzyme A-transferase"/>
    <property type="match status" value="1"/>
</dbReference>
<evidence type="ECO:0000313" key="6">
    <source>
        <dbReference type="Proteomes" id="UP000219621"/>
    </source>
</evidence>
<proteinExistence type="inferred from homology"/>
<accession>A0A286GMR6</accession>
<dbReference type="InterPro" id="IPR038460">
    <property type="entry name" value="AcetylCoA_hyd_C_sf"/>
</dbReference>